<sequence length="44" mass="5258">MHNVLPHYAFRIDLFWCDEAMSDKYGVLIYKSSMPERLIHFPDA</sequence>
<reference evidence="1" key="2">
    <citation type="journal article" date="2015" name="Data Brief">
        <title>Shoot transcriptome of the giant reed, Arundo donax.</title>
        <authorList>
            <person name="Barrero R.A."/>
            <person name="Guerrero F.D."/>
            <person name="Moolhuijzen P."/>
            <person name="Goolsby J.A."/>
            <person name="Tidwell J."/>
            <person name="Bellgard S.E."/>
            <person name="Bellgard M.I."/>
        </authorList>
    </citation>
    <scope>NUCLEOTIDE SEQUENCE</scope>
    <source>
        <tissue evidence="1">Shoot tissue taken approximately 20 cm above the soil surface</tissue>
    </source>
</reference>
<name>A0A0A9HP78_ARUDO</name>
<reference evidence="1" key="1">
    <citation type="submission" date="2014-09" db="EMBL/GenBank/DDBJ databases">
        <authorList>
            <person name="Magalhaes I.L.F."/>
            <person name="Oliveira U."/>
            <person name="Santos F.R."/>
            <person name="Vidigal T.H.D.A."/>
            <person name="Brescovit A.D."/>
            <person name="Santos A.J."/>
        </authorList>
    </citation>
    <scope>NUCLEOTIDE SEQUENCE</scope>
    <source>
        <tissue evidence="1">Shoot tissue taken approximately 20 cm above the soil surface</tissue>
    </source>
</reference>
<dbReference type="EMBL" id="GBRH01159359">
    <property type="protein sequence ID" value="JAE38537.1"/>
    <property type="molecule type" value="Transcribed_RNA"/>
</dbReference>
<evidence type="ECO:0000313" key="1">
    <source>
        <dbReference type="EMBL" id="JAE38537.1"/>
    </source>
</evidence>
<organism evidence="1">
    <name type="scientific">Arundo donax</name>
    <name type="common">Giant reed</name>
    <name type="synonym">Donax arundinaceus</name>
    <dbReference type="NCBI Taxonomy" id="35708"/>
    <lineage>
        <taxon>Eukaryota</taxon>
        <taxon>Viridiplantae</taxon>
        <taxon>Streptophyta</taxon>
        <taxon>Embryophyta</taxon>
        <taxon>Tracheophyta</taxon>
        <taxon>Spermatophyta</taxon>
        <taxon>Magnoliopsida</taxon>
        <taxon>Liliopsida</taxon>
        <taxon>Poales</taxon>
        <taxon>Poaceae</taxon>
        <taxon>PACMAD clade</taxon>
        <taxon>Arundinoideae</taxon>
        <taxon>Arundineae</taxon>
        <taxon>Arundo</taxon>
    </lineage>
</organism>
<dbReference type="AlphaFoldDB" id="A0A0A9HP78"/>
<proteinExistence type="predicted"/>
<protein>
    <submittedName>
        <fullName evidence="1">Uncharacterized protein</fullName>
    </submittedName>
</protein>
<accession>A0A0A9HP78</accession>